<evidence type="ECO:0000313" key="11">
    <source>
        <dbReference type="EMBL" id="OGM79143.1"/>
    </source>
</evidence>
<evidence type="ECO:0000256" key="2">
    <source>
        <dbReference type="ARBA" id="ARBA00022448"/>
    </source>
</evidence>
<dbReference type="PRINTS" id="PR00421">
    <property type="entry name" value="THIOREDOXIN"/>
</dbReference>
<evidence type="ECO:0000313" key="12">
    <source>
        <dbReference type="Proteomes" id="UP000178999"/>
    </source>
</evidence>
<dbReference type="GO" id="GO:0005737">
    <property type="term" value="C:cytoplasm"/>
    <property type="evidence" value="ECO:0007669"/>
    <property type="project" value="TreeGrafter"/>
</dbReference>
<keyword evidence="2" id="KW-0813">Transport</keyword>
<feature type="domain" description="Thioredoxin" evidence="10">
    <location>
        <begin position="1"/>
        <end position="105"/>
    </location>
</feature>
<keyword evidence="4 9" id="KW-1015">Disulfide bond</keyword>
<accession>A0A1F8CS19</accession>
<dbReference type="EMBL" id="MGHY01000019">
    <property type="protein sequence ID" value="OGM79143.1"/>
    <property type="molecule type" value="Genomic_DNA"/>
</dbReference>
<name>A0A1F8CS19_9BACT</name>
<dbReference type="SUPFAM" id="SSF52833">
    <property type="entry name" value="Thioredoxin-like"/>
    <property type="match status" value="1"/>
</dbReference>
<sequence length="105" mass="11717">MLKDITDTTFKAEALDSQTPVLVDFWAPWCGPCKMATPILEELADLYKDQVIFLKINVDSEQKKAQEYSVMSIPTTILFKGGVEIGRQTGFAGKDAFEELIKKGL</sequence>
<dbReference type="PANTHER" id="PTHR45663:SF11">
    <property type="entry name" value="GEO12009P1"/>
    <property type="match status" value="1"/>
</dbReference>
<feature type="active site" description="Nucleophile" evidence="8">
    <location>
        <position position="33"/>
    </location>
</feature>
<evidence type="ECO:0000256" key="1">
    <source>
        <dbReference type="ARBA" id="ARBA00008987"/>
    </source>
</evidence>
<feature type="disulfide bond" description="Redox-active" evidence="9">
    <location>
        <begin position="30"/>
        <end position="33"/>
    </location>
</feature>
<evidence type="ECO:0000256" key="6">
    <source>
        <dbReference type="NCBIfam" id="TIGR01068"/>
    </source>
</evidence>
<comment type="similarity">
    <text evidence="1 7">Belongs to the thioredoxin family.</text>
</comment>
<dbReference type="PIRSF" id="PIRSF000077">
    <property type="entry name" value="Thioredoxin"/>
    <property type="match status" value="1"/>
</dbReference>
<evidence type="ECO:0000259" key="10">
    <source>
        <dbReference type="PROSITE" id="PS51352"/>
    </source>
</evidence>
<evidence type="ECO:0000256" key="4">
    <source>
        <dbReference type="ARBA" id="ARBA00023157"/>
    </source>
</evidence>
<organism evidence="11 12">
    <name type="scientific">Candidatus Woesebacteria bacterium RIFOXYB1_FULL_38_16</name>
    <dbReference type="NCBI Taxonomy" id="1802538"/>
    <lineage>
        <taxon>Bacteria</taxon>
        <taxon>Candidatus Woeseibacteriota</taxon>
    </lineage>
</organism>
<dbReference type="PROSITE" id="PS51352">
    <property type="entry name" value="THIOREDOXIN_2"/>
    <property type="match status" value="1"/>
</dbReference>
<gene>
    <name evidence="11" type="ORF">A2382_02820</name>
</gene>
<dbReference type="CDD" id="cd02947">
    <property type="entry name" value="TRX_family"/>
    <property type="match status" value="1"/>
</dbReference>
<dbReference type="InterPro" id="IPR013766">
    <property type="entry name" value="Thioredoxin_domain"/>
</dbReference>
<dbReference type="InterPro" id="IPR036249">
    <property type="entry name" value="Thioredoxin-like_sf"/>
</dbReference>
<reference evidence="11 12" key="1">
    <citation type="journal article" date="2016" name="Nat. Commun.">
        <title>Thousands of microbial genomes shed light on interconnected biogeochemical processes in an aquifer system.</title>
        <authorList>
            <person name="Anantharaman K."/>
            <person name="Brown C.T."/>
            <person name="Hug L.A."/>
            <person name="Sharon I."/>
            <person name="Castelle C.J."/>
            <person name="Probst A.J."/>
            <person name="Thomas B.C."/>
            <person name="Singh A."/>
            <person name="Wilkins M.J."/>
            <person name="Karaoz U."/>
            <person name="Brodie E.L."/>
            <person name="Williams K.H."/>
            <person name="Hubbard S.S."/>
            <person name="Banfield J.F."/>
        </authorList>
    </citation>
    <scope>NUCLEOTIDE SEQUENCE [LARGE SCALE GENOMIC DNA]</scope>
</reference>
<keyword evidence="3" id="KW-0249">Electron transport</keyword>
<dbReference type="Gene3D" id="3.40.30.10">
    <property type="entry name" value="Glutaredoxin"/>
    <property type="match status" value="1"/>
</dbReference>
<dbReference type="Proteomes" id="UP000178999">
    <property type="component" value="Unassembled WGS sequence"/>
</dbReference>
<dbReference type="AlphaFoldDB" id="A0A1F8CS19"/>
<evidence type="ECO:0000256" key="8">
    <source>
        <dbReference type="PIRSR" id="PIRSR000077-1"/>
    </source>
</evidence>
<evidence type="ECO:0000256" key="9">
    <source>
        <dbReference type="PIRSR" id="PIRSR000077-4"/>
    </source>
</evidence>
<comment type="caution">
    <text evidence="11">The sequence shown here is derived from an EMBL/GenBank/DDBJ whole genome shotgun (WGS) entry which is preliminary data.</text>
</comment>
<feature type="site" description="Contributes to redox potential value" evidence="8">
    <location>
        <position position="32"/>
    </location>
</feature>
<dbReference type="STRING" id="1802538.A2382_02820"/>
<protein>
    <recommendedName>
        <fullName evidence="6 7">Thioredoxin</fullName>
    </recommendedName>
</protein>
<dbReference type="FunFam" id="3.40.30.10:FF:000001">
    <property type="entry name" value="Thioredoxin"/>
    <property type="match status" value="1"/>
</dbReference>
<dbReference type="NCBIfam" id="TIGR01068">
    <property type="entry name" value="thioredoxin"/>
    <property type="match status" value="1"/>
</dbReference>
<evidence type="ECO:0000256" key="5">
    <source>
        <dbReference type="ARBA" id="ARBA00023284"/>
    </source>
</evidence>
<keyword evidence="5 9" id="KW-0676">Redox-active center</keyword>
<feature type="active site" description="Nucleophile" evidence="8">
    <location>
        <position position="30"/>
    </location>
</feature>
<feature type="site" description="Contributes to redox potential value" evidence="8">
    <location>
        <position position="31"/>
    </location>
</feature>
<evidence type="ECO:0000256" key="7">
    <source>
        <dbReference type="PIRNR" id="PIRNR000077"/>
    </source>
</evidence>
<proteinExistence type="inferred from homology"/>
<dbReference type="InterPro" id="IPR005746">
    <property type="entry name" value="Thioredoxin"/>
</dbReference>
<dbReference type="PANTHER" id="PTHR45663">
    <property type="entry name" value="GEO12009P1"/>
    <property type="match status" value="1"/>
</dbReference>
<feature type="site" description="Deprotonates C-terminal active site Cys" evidence="8">
    <location>
        <position position="24"/>
    </location>
</feature>
<dbReference type="GO" id="GO:0015035">
    <property type="term" value="F:protein-disulfide reductase activity"/>
    <property type="evidence" value="ECO:0007669"/>
    <property type="project" value="UniProtKB-UniRule"/>
</dbReference>
<dbReference type="Pfam" id="PF00085">
    <property type="entry name" value="Thioredoxin"/>
    <property type="match status" value="1"/>
</dbReference>
<evidence type="ECO:0000256" key="3">
    <source>
        <dbReference type="ARBA" id="ARBA00022982"/>
    </source>
</evidence>